<evidence type="ECO:0000259" key="1">
    <source>
        <dbReference type="PROSITE" id="PS50931"/>
    </source>
</evidence>
<feature type="domain" description="HTH lysR-type" evidence="1">
    <location>
        <begin position="1"/>
        <end position="23"/>
    </location>
</feature>
<comment type="caution">
    <text evidence="2">The sequence shown here is derived from an EMBL/GenBank/DDBJ whole genome shotgun (WGS) entry which is preliminary data.</text>
</comment>
<protein>
    <recommendedName>
        <fullName evidence="1">HTH lysR-type domain-containing protein</fullName>
    </recommendedName>
</protein>
<organism evidence="2 3">
    <name type="scientific">Pontibaca salina</name>
    <dbReference type="NCBI Taxonomy" id="2795731"/>
    <lineage>
        <taxon>Bacteria</taxon>
        <taxon>Pseudomonadati</taxon>
        <taxon>Pseudomonadota</taxon>
        <taxon>Alphaproteobacteria</taxon>
        <taxon>Rhodobacterales</taxon>
        <taxon>Roseobacteraceae</taxon>
        <taxon>Pontibaca</taxon>
    </lineage>
</organism>
<keyword evidence="3" id="KW-1185">Reference proteome</keyword>
<accession>A0A934HSI3</accession>
<sequence length="30" mass="3495">MKRLEDQLGLVLFAQFGRGKELTKRGRPYS</sequence>
<evidence type="ECO:0000313" key="3">
    <source>
        <dbReference type="Proteomes" id="UP000613255"/>
    </source>
</evidence>
<dbReference type="AlphaFoldDB" id="A0A934HSI3"/>
<dbReference type="PROSITE" id="PS50931">
    <property type="entry name" value="HTH_LYSR"/>
    <property type="match status" value="1"/>
</dbReference>
<proteinExistence type="predicted"/>
<name>A0A934HSI3_9RHOB</name>
<gene>
    <name evidence="2" type="ORF">JAO82_09250</name>
</gene>
<dbReference type="Proteomes" id="UP000613255">
    <property type="component" value="Unassembled WGS sequence"/>
</dbReference>
<dbReference type="InterPro" id="IPR000847">
    <property type="entry name" value="LysR_HTH_N"/>
</dbReference>
<dbReference type="GO" id="GO:0003700">
    <property type="term" value="F:DNA-binding transcription factor activity"/>
    <property type="evidence" value="ECO:0007669"/>
    <property type="project" value="InterPro"/>
</dbReference>
<dbReference type="EMBL" id="JAEIJD010000006">
    <property type="protein sequence ID" value="MBI6630066.1"/>
    <property type="molecule type" value="Genomic_DNA"/>
</dbReference>
<reference evidence="2" key="1">
    <citation type="submission" date="2020-12" db="EMBL/GenBank/DDBJ databases">
        <title>Pontibaca salina gen. nov., sp. nov., isolated from marine sediment.</title>
        <authorList>
            <person name="Bo J."/>
            <person name="Wang S."/>
            <person name="Song X."/>
            <person name="Du Z."/>
        </authorList>
    </citation>
    <scope>NUCLEOTIDE SEQUENCE</scope>
    <source>
        <strain evidence="2">S1109L</strain>
    </source>
</reference>
<evidence type="ECO:0000313" key="2">
    <source>
        <dbReference type="EMBL" id="MBI6630066.1"/>
    </source>
</evidence>